<keyword evidence="2" id="KW-1185">Reference proteome</keyword>
<dbReference type="EMBL" id="QAYG01000013">
    <property type="protein sequence ID" value="PTW55048.1"/>
    <property type="molecule type" value="Genomic_DNA"/>
</dbReference>
<dbReference type="NCBIfam" id="TIGR01509">
    <property type="entry name" value="HAD-SF-IA-v3"/>
    <property type="match status" value="1"/>
</dbReference>
<keyword evidence="1" id="KW-0378">Hydrolase</keyword>
<dbReference type="RefSeq" id="WP_107991917.1">
    <property type="nucleotide sequence ID" value="NZ_QAYG01000013.1"/>
</dbReference>
<dbReference type="OrthoDB" id="9797743at2"/>
<accession>A0A2T5UU87</accession>
<dbReference type="SFLD" id="SFLDG01129">
    <property type="entry name" value="C1.5:_HAD__Beta-PGM__Phosphata"/>
    <property type="match status" value="1"/>
</dbReference>
<dbReference type="GO" id="GO:0016787">
    <property type="term" value="F:hydrolase activity"/>
    <property type="evidence" value="ECO:0007669"/>
    <property type="project" value="UniProtKB-KW"/>
</dbReference>
<comment type="caution">
    <text evidence="1">The sequence shown here is derived from an EMBL/GenBank/DDBJ whole genome shotgun (WGS) entry which is preliminary data.</text>
</comment>
<dbReference type="SFLD" id="SFLDG01135">
    <property type="entry name" value="C1.5.6:_HAD__Beta-PGM__Phospha"/>
    <property type="match status" value="1"/>
</dbReference>
<dbReference type="SUPFAM" id="SSF56784">
    <property type="entry name" value="HAD-like"/>
    <property type="match status" value="1"/>
</dbReference>
<gene>
    <name evidence="1" type="ORF">C8N35_11389</name>
</gene>
<protein>
    <submittedName>
        <fullName evidence="1">HAD superfamily hydrolase (TIGR01509 family)</fullName>
    </submittedName>
</protein>
<dbReference type="InterPro" id="IPR023214">
    <property type="entry name" value="HAD_sf"/>
</dbReference>
<reference evidence="1 2" key="1">
    <citation type="submission" date="2018-04" db="EMBL/GenBank/DDBJ databases">
        <title>Genomic Encyclopedia of Archaeal and Bacterial Type Strains, Phase II (KMG-II): from individual species to whole genera.</title>
        <authorList>
            <person name="Goeker M."/>
        </authorList>
    </citation>
    <scope>NUCLEOTIDE SEQUENCE [LARGE SCALE GENOMIC DNA]</scope>
    <source>
        <strain evidence="1 2">DSM 23382</strain>
    </source>
</reference>
<dbReference type="PANTHER" id="PTHR18901:SF38">
    <property type="entry name" value="PSEUDOURIDINE-5'-PHOSPHATASE"/>
    <property type="match status" value="1"/>
</dbReference>
<dbReference type="Pfam" id="PF00702">
    <property type="entry name" value="Hydrolase"/>
    <property type="match status" value="1"/>
</dbReference>
<evidence type="ECO:0000313" key="1">
    <source>
        <dbReference type="EMBL" id="PTW55048.1"/>
    </source>
</evidence>
<evidence type="ECO:0000313" key="2">
    <source>
        <dbReference type="Proteomes" id="UP000244081"/>
    </source>
</evidence>
<name>A0A2T5UU87_9HYPH</name>
<sequence length="229" mass="25077">MVREKSKALILDFDGVVVDSEVIALAELQACLAEFGIELQLGEMIARFLGASFESIEAFVHDTTGRMPDASFREGWYARLFARYSRELRIMPGVLSVLDRLDDREYPYCIASGSSCRRLDFALKTVDLSERFAGRAYSADSVEHGKPAPDLFLFAARKMNVRPEDCLVVEDAGAGVSAAIGAGMRVVGFVGGRHLTNHREEHAARLRTAGAADVVTRFDDLLQIADASA</sequence>
<dbReference type="Gene3D" id="1.10.150.240">
    <property type="entry name" value="Putative phosphatase, domain 2"/>
    <property type="match status" value="1"/>
</dbReference>
<dbReference type="InterPro" id="IPR006439">
    <property type="entry name" value="HAD-SF_hydro_IA"/>
</dbReference>
<dbReference type="Gene3D" id="3.40.50.1000">
    <property type="entry name" value="HAD superfamily/HAD-like"/>
    <property type="match status" value="1"/>
</dbReference>
<dbReference type="InterPro" id="IPR023198">
    <property type="entry name" value="PGP-like_dom2"/>
</dbReference>
<dbReference type="AlphaFoldDB" id="A0A2T5UU87"/>
<organism evidence="1 2">
    <name type="scientific">Breoghania corrubedonensis</name>
    <dbReference type="NCBI Taxonomy" id="665038"/>
    <lineage>
        <taxon>Bacteria</taxon>
        <taxon>Pseudomonadati</taxon>
        <taxon>Pseudomonadota</taxon>
        <taxon>Alphaproteobacteria</taxon>
        <taxon>Hyphomicrobiales</taxon>
        <taxon>Stappiaceae</taxon>
        <taxon>Breoghania</taxon>
    </lineage>
</organism>
<proteinExistence type="predicted"/>
<dbReference type="SFLD" id="SFLDS00003">
    <property type="entry name" value="Haloacid_Dehalogenase"/>
    <property type="match status" value="1"/>
</dbReference>
<dbReference type="InterPro" id="IPR036412">
    <property type="entry name" value="HAD-like_sf"/>
</dbReference>
<dbReference type="Proteomes" id="UP000244081">
    <property type="component" value="Unassembled WGS sequence"/>
</dbReference>
<dbReference type="PANTHER" id="PTHR18901">
    <property type="entry name" value="2-DEOXYGLUCOSE-6-PHOSPHATE PHOSPHATASE 2"/>
    <property type="match status" value="1"/>
</dbReference>